<dbReference type="OrthoDB" id="1658288at2759"/>
<comment type="subcellular location">
    <subcellularLocation>
        <location evidence="1">Cytoplasm</location>
    </subcellularLocation>
</comment>
<evidence type="ECO:0008006" key="7">
    <source>
        <dbReference type="Google" id="ProtNLM"/>
    </source>
</evidence>
<dbReference type="STRING" id="1182545.A0A072P5Z1"/>
<reference evidence="5 6" key="1">
    <citation type="submission" date="2013-03" db="EMBL/GenBank/DDBJ databases">
        <title>The Genome Sequence of Exophiala aquamarina CBS 119918.</title>
        <authorList>
            <consortium name="The Broad Institute Genomics Platform"/>
            <person name="Cuomo C."/>
            <person name="de Hoog S."/>
            <person name="Gorbushina A."/>
            <person name="Walker B."/>
            <person name="Young S.K."/>
            <person name="Zeng Q."/>
            <person name="Gargeya S."/>
            <person name="Fitzgerald M."/>
            <person name="Haas B."/>
            <person name="Abouelleil A."/>
            <person name="Allen A.W."/>
            <person name="Alvarado L."/>
            <person name="Arachchi H.M."/>
            <person name="Berlin A.M."/>
            <person name="Chapman S.B."/>
            <person name="Gainer-Dewar J."/>
            <person name="Goldberg J."/>
            <person name="Griggs A."/>
            <person name="Gujja S."/>
            <person name="Hansen M."/>
            <person name="Howarth C."/>
            <person name="Imamovic A."/>
            <person name="Ireland A."/>
            <person name="Larimer J."/>
            <person name="McCowan C."/>
            <person name="Murphy C."/>
            <person name="Pearson M."/>
            <person name="Poon T.W."/>
            <person name="Priest M."/>
            <person name="Roberts A."/>
            <person name="Saif S."/>
            <person name="Shea T."/>
            <person name="Sisk P."/>
            <person name="Sykes S."/>
            <person name="Wortman J."/>
            <person name="Nusbaum C."/>
            <person name="Birren B."/>
        </authorList>
    </citation>
    <scope>NUCLEOTIDE SEQUENCE [LARGE SCALE GENOMIC DNA]</scope>
    <source>
        <strain evidence="5 6">CBS 119918</strain>
    </source>
</reference>
<comment type="caution">
    <text evidence="5">The sequence shown here is derived from an EMBL/GenBank/DDBJ whole genome shotgun (WGS) entry which is preliminary data.</text>
</comment>
<proteinExistence type="predicted"/>
<dbReference type="Proteomes" id="UP000027920">
    <property type="component" value="Unassembled WGS sequence"/>
</dbReference>
<protein>
    <recommendedName>
        <fullName evidence="7">Kinesin light chain</fullName>
    </recommendedName>
</protein>
<dbReference type="Gene3D" id="1.25.40.10">
    <property type="entry name" value="Tetratricopeptide repeat domain"/>
    <property type="match status" value="1"/>
</dbReference>
<dbReference type="RefSeq" id="XP_013253625.1">
    <property type="nucleotide sequence ID" value="XM_013398171.1"/>
</dbReference>
<dbReference type="AlphaFoldDB" id="A0A072P5Z1"/>
<evidence type="ECO:0000256" key="4">
    <source>
        <dbReference type="ARBA" id="ARBA00022803"/>
    </source>
</evidence>
<evidence type="ECO:0000256" key="1">
    <source>
        <dbReference type="ARBA" id="ARBA00004496"/>
    </source>
</evidence>
<keyword evidence="2" id="KW-0963">Cytoplasm</keyword>
<keyword evidence="6" id="KW-1185">Reference proteome</keyword>
<dbReference type="InterPro" id="IPR011990">
    <property type="entry name" value="TPR-like_helical_dom_sf"/>
</dbReference>
<dbReference type="PANTHER" id="PTHR45783:SF3">
    <property type="entry name" value="KINESIN LIGHT CHAIN"/>
    <property type="match status" value="1"/>
</dbReference>
<sequence length="75" mass="8508">MNRRVLAGREKVLGSDYLDTLTSVDNLVSVLRYQGKYTKAEEMNRRVLAGREKVLGLDYPHILTSISNLVSVLRD</sequence>
<dbReference type="Pfam" id="PF13374">
    <property type="entry name" value="TPR_10"/>
    <property type="match status" value="1"/>
</dbReference>
<dbReference type="VEuPathDB" id="FungiDB:A1O9_12919"/>
<dbReference type="InterPro" id="IPR002151">
    <property type="entry name" value="Kinesin_light"/>
</dbReference>
<dbReference type="GO" id="GO:0005737">
    <property type="term" value="C:cytoplasm"/>
    <property type="evidence" value="ECO:0007669"/>
    <property type="project" value="UniProtKB-SubCell"/>
</dbReference>
<dbReference type="PANTHER" id="PTHR45783">
    <property type="entry name" value="KINESIN LIGHT CHAIN"/>
    <property type="match status" value="1"/>
</dbReference>
<dbReference type="GO" id="GO:0005871">
    <property type="term" value="C:kinesin complex"/>
    <property type="evidence" value="ECO:0007669"/>
    <property type="project" value="InterPro"/>
</dbReference>
<organism evidence="5 6">
    <name type="scientific">Exophiala aquamarina CBS 119918</name>
    <dbReference type="NCBI Taxonomy" id="1182545"/>
    <lineage>
        <taxon>Eukaryota</taxon>
        <taxon>Fungi</taxon>
        <taxon>Dikarya</taxon>
        <taxon>Ascomycota</taxon>
        <taxon>Pezizomycotina</taxon>
        <taxon>Eurotiomycetes</taxon>
        <taxon>Chaetothyriomycetidae</taxon>
        <taxon>Chaetothyriales</taxon>
        <taxon>Herpotrichiellaceae</taxon>
        <taxon>Exophiala</taxon>
    </lineage>
</organism>
<dbReference type="EMBL" id="AMGV01000032">
    <property type="protein sequence ID" value="KEF51035.1"/>
    <property type="molecule type" value="Genomic_DNA"/>
</dbReference>
<gene>
    <name evidence="5" type="ORF">A1O9_12919</name>
</gene>
<evidence type="ECO:0000313" key="5">
    <source>
        <dbReference type="EMBL" id="KEF51035.1"/>
    </source>
</evidence>
<dbReference type="GO" id="GO:0007018">
    <property type="term" value="P:microtubule-based movement"/>
    <property type="evidence" value="ECO:0007669"/>
    <property type="project" value="TreeGrafter"/>
</dbReference>
<dbReference type="GeneID" id="25287813"/>
<dbReference type="HOGENOM" id="CLU_000288_125_11_1"/>
<evidence type="ECO:0000256" key="3">
    <source>
        <dbReference type="ARBA" id="ARBA00022737"/>
    </source>
</evidence>
<dbReference type="GO" id="GO:0019894">
    <property type="term" value="F:kinesin binding"/>
    <property type="evidence" value="ECO:0007669"/>
    <property type="project" value="TreeGrafter"/>
</dbReference>
<evidence type="ECO:0000313" key="6">
    <source>
        <dbReference type="Proteomes" id="UP000027920"/>
    </source>
</evidence>
<keyword evidence="3" id="KW-0677">Repeat</keyword>
<accession>A0A072P5Z1</accession>
<name>A0A072P5Z1_9EURO</name>
<keyword evidence="4" id="KW-0802">TPR repeat</keyword>
<evidence type="ECO:0000256" key="2">
    <source>
        <dbReference type="ARBA" id="ARBA00022490"/>
    </source>
</evidence>